<protein>
    <recommendedName>
        <fullName evidence="6">Cytochrome P450</fullName>
    </recommendedName>
</protein>
<dbReference type="InterPro" id="IPR002401">
    <property type="entry name" value="Cyt_P450_E_grp-I"/>
</dbReference>
<reference evidence="4" key="1">
    <citation type="submission" date="2023-04" db="EMBL/GenBank/DDBJ databases">
        <authorList>
            <person name="Vijverberg K."/>
            <person name="Xiong W."/>
            <person name="Schranz E."/>
        </authorList>
    </citation>
    <scope>NUCLEOTIDE SEQUENCE</scope>
</reference>
<keyword evidence="5" id="KW-1185">Reference proteome</keyword>
<dbReference type="Pfam" id="PF00067">
    <property type="entry name" value="p450"/>
    <property type="match status" value="1"/>
</dbReference>
<accession>A0AA35Z1B3</accession>
<evidence type="ECO:0000256" key="1">
    <source>
        <dbReference type="ARBA" id="ARBA00023002"/>
    </source>
</evidence>
<evidence type="ECO:0000256" key="3">
    <source>
        <dbReference type="RuleBase" id="RU000461"/>
    </source>
</evidence>
<evidence type="ECO:0000313" key="4">
    <source>
        <dbReference type="EMBL" id="CAI9284106.1"/>
    </source>
</evidence>
<evidence type="ECO:0000256" key="2">
    <source>
        <dbReference type="PIRSR" id="PIRSR602401-1"/>
    </source>
</evidence>
<proteinExistence type="inferred from homology"/>
<dbReference type="PRINTS" id="PR00463">
    <property type="entry name" value="EP450I"/>
</dbReference>
<dbReference type="Proteomes" id="UP001177003">
    <property type="component" value="Chromosome 5"/>
</dbReference>
<dbReference type="GO" id="GO:0005506">
    <property type="term" value="F:iron ion binding"/>
    <property type="evidence" value="ECO:0007669"/>
    <property type="project" value="InterPro"/>
</dbReference>
<organism evidence="4 5">
    <name type="scientific">Lactuca saligna</name>
    <name type="common">Willowleaf lettuce</name>
    <dbReference type="NCBI Taxonomy" id="75948"/>
    <lineage>
        <taxon>Eukaryota</taxon>
        <taxon>Viridiplantae</taxon>
        <taxon>Streptophyta</taxon>
        <taxon>Embryophyta</taxon>
        <taxon>Tracheophyta</taxon>
        <taxon>Spermatophyta</taxon>
        <taxon>Magnoliopsida</taxon>
        <taxon>eudicotyledons</taxon>
        <taxon>Gunneridae</taxon>
        <taxon>Pentapetalae</taxon>
        <taxon>asterids</taxon>
        <taxon>campanulids</taxon>
        <taxon>Asterales</taxon>
        <taxon>Asteraceae</taxon>
        <taxon>Cichorioideae</taxon>
        <taxon>Cichorieae</taxon>
        <taxon>Lactucinae</taxon>
        <taxon>Lactuca</taxon>
    </lineage>
</organism>
<dbReference type="InterPro" id="IPR001128">
    <property type="entry name" value="Cyt_P450"/>
</dbReference>
<dbReference type="SUPFAM" id="SSF48264">
    <property type="entry name" value="Cytochrome P450"/>
    <property type="match status" value="1"/>
</dbReference>
<evidence type="ECO:0008006" key="6">
    <source>
        <dbReference type="Google" id="ProtNLM"/>
    </source>
</evidence>
<keyword evidence="2 3" id="KW-0408">Iron</keyword>
<dbReference type="EMBL" id="OX465081">
    <property type="protein sequence ID" value="CAI9284106.1"/>
    <property type="molecule type" value="Genomic_DNA"/>
</dbReference>
<dbReference type="InterPro" id="IPR017972">
    <property type="entry name" value="Cyt_P450_CS"/>
</dbReference>
<keyword evidence="3" id="KW-0503">Monooxygenase</keyword>
<keyword evidence="2 3" id="KW-0349">Heme</keyword>
<dbReference type="PANTHER" id="PTHR47952">
    <property type="entry name" value="TRYPTAMINE 5-HYDROXYLASE"/>
    <property type="match status" value="1"/>
</dbReference>
<dbReference type="Gene3D" id="1.10.630.10">
    <property type="entry name" value="Cytochrome P450"/>
    <property type="match status" value="1"/>
</dbReference>
<comment type="cofactor">
    <cofactor evidence="2">
        <name>heme</name>
        <dbReference type="ChEBI" id="CHEBI:30413"/>
    </cofactor>
</comment>
<dbReference type="GO" id="GO:0020037">
    <property type="term" value="F:heme binding"/>
    <property type="evidence" value="ECO:0007669"/>
    <property type="project" value="InterPro"/>
</dbReference>
<gene>
    <name evidence="4" type="ORF">LSALG_LOCUS23662</name>
</gene>
<evidence type="ECO:0000313" key="5">
    <source>
        <dbReference type="Proteomes" id="UP001177003"/>
    </source>
</evidence>
<dbReference type="GO" id="GO:0016705">
    <property type="term" value="F:oxidoreductase activity, acting on paired donors, with incorporation or reduction of molecular oxygen"/>
    <property type="evidence" value="ECO:0007669"/>
    <property type="project" value="InterPro"/>
</dbReference>
<dbReference type="PANTHER" id="PTHR47952:SF3">
    <property type="entry name" value="CYTOCHROME P450 71B3-LIKE"/>
    <property type="match status" value="1"/>
</dbReference>
<feature type="binding site" description="axial binding residue" evidence="2">
    <location>
        <position position="45"/>
    </location>
    <ligand>
        <name>heme</name>
        <dbReference type="ChEBI" id="CHEBI:30413"/>
    </ligand>
    <ligandPart>
        <name>Fe</name>
        <dbReference type="ChEBI" id="CHEBI:18248"/>
    </ligandPart>
</feature>
<sequence>MGHWERSGILEKPEELETERFLGSSYDYKGTEYEFIPFGSGRRGCPGMSIGATTMELILSNLLYAFDWKLPDGMKGEDVDTMTTPGLALHKKNALCLVAFNHDHKRIKG</sequence>
<dbReference type="PROSITE" id="PS00086">
    <property type="entry name" value="CYTOCHROME_P450"/>
    <property type="match status" value="1"/>
</dbReference>
<name>A0AA35Z1B3_LACSI</name>
<dbReference type="AlphaFoldDB" id="A0AA35Z1B3"/>
<dbReference type="GO" id="GO:0004497">
    <property type="term" value="F:monooxygenase activity"/>
    <property type="evidence" value="ECO:0007669"/>
    <property type="project" value="UniProtKB-KW"/>
</dbReference>
<dbReference type="InterPro" id="IPR036396">
    <property type="entry name" value="Cyt_P450_sf"/>
</dbReference>
<comment type="similarity">
    <text evidence="3">Belongs to the cytochrome P450 family.</text>
</comment>
<keyword evidence="2 3" id="KW-0479">Metal-binding</keyword>
<keyword evidence="1 3" id="KW-0560">Oxidoreductase</keyword>